<feature type="region of interest" description="Disordered" evidence="1">
    <location>
        <begin position="42"/>
        <end position="75"/>
    </location>
</feature>
<evidence type="ECO:0000313" key="3">
    <source>
        <dbReference type="Proteomes" id="UP001497516"/>
    </source>
</evidence>
<accession>A0AAV2DW18</accession>
<evidence type="ECO:0000256" key="1">
    <source>
        <dbReference type="SAM" id="MobiDB-lite"/>
    </source>
</evidence>
<protein>
    <submittedName>
        <fullName evidence="2">Uncharacterized protein</fullName>
    </submittedName>
</protein>
<evidence type="ECO:0000313" key="2">
    <source>
        <dbReference type="EMBL" id="CAL1377881.1"/>
    </source>
</evidence>
<reference evidence="2 3" key="1">
    <citation type="submission" date="2024-04" db="EMBL/GenBank/DDBJ databases">
        <authorList>
            <person name="Fracassetti M."/>
        </authorList>
    </citation>
    <scope>NUCLEOTIDE SEQUENCE [LARGE SCALE GENOMIC DNA]</scope>
</reference>
<gene>
    <name evidence="2" type="ORF">LTRI10_LOCUS19500</name>
</gene>
<keyword evidence="3" id="KW-1185">Reference proteome</keyword>
<name>A0AAV2DW18_9ROSI</name>
<dbReference type="Proteomes" id="UP001497516">
    <property type="component" value="Chromosome 3"/>
</dbReference>
<sequence length="75" mass="7614">MSQLLISEVILQVLRPHSYPITTPQGNVISWLLGRGSRRGVPGEGAGVDELGASGANPAGRGREGEHAGAAVPSG</sequence>
<proteinExistence type="predicted"/>
<organism evidence="2 3">
    <name type="scientific">Linum trigynum</name>
    <dbReference type="NCBI Taxonomy" id="586398"/>
    <lineage>
        <taxon>Eukaryota</taxon>
        <taxon>Viridiplantae</taxon>
        <taxon>Streptophyta</taxon>
        <taxon>Embryophyta</taxon>
        <taxon>Tracheophyta</taxon>
        <taxon>Spermatophyta</taxon>
        <taxon>Magnoliopsida</taxon>
        <taxon>eudicotyledons</taxon>
        <taxon>Gunneridae</taxon>
        <taxon>Pentapetalae</taxon>
        <taxon>rosids</taxon>
        <taxon>fabids</taxon>
        <taxon>Malpighiales</taxon>
        <taxon>Linaceae</taxon>
        <taxon>Linum</taxon>
    </lineage>
</organism>
<dbReference type="EMBL" id="OZ034816">
    <property type="protein sequence ID" value="CAL1377881.1"/>
    <property type="molecule type" value="Genomic_DNA"/>
</dbReference>
<dbReference type="AlphaFoldDB" id="A0AAV2DW18"/>